<evidence type="ECO:0000313" key="3">
    <source>
        <dbReference type="Proteomes" id="UP001320245"/>
    </source>
</evidence>
<feature type="compositionally biased region" description="Basic and acidic residues" evidence="1">
    <location>
        <begin position="32"/>
        <end position="41"/>
    </location>
</feature>
<organism evidence="2 3">
    <name type="scientific">Cytospora paraplurivora</name>
    <dbReference type="NCBI Taxonomy" id="2898453"/>
    <lineage>
        <taxon>Eukaryota</taxon>
        <taxon>Fungi</taxon>
        <taxon>Dikarya</taxon>
        <taxon>Ascomycota</taxon>
        <taxon>Pezizomycotina</taxon>
        <taxon>Sordariomycetes</taxon>
        <taxon>Sordariomycetidae</taxon>
        <taxon>Diaporthales</taxon>
        <taxon>Cytosporaceae</taxon>
        <taxon>Cytospora</taxon>
    </lineage>
</organism>
<name>A0AAN9UAF7_9PEZI</name>
<evidence type="ECO:0000313" key="2">
    <source>
        <dbReference type="EMBL" id="KAK7742154.1"/>
    </source>
</evidence>
<dbReference type="EMBL" id="JAJSPL020000016">
    <property type="protein sequence ID" value="KAK7742154.1"/>
    <property type="molecule type" value="Genomic_DNA"/>
</dbReference>
<evidence type="ECO:0000256" key="1">
    <source>
        <dbReference type="SAM" id="MobiDB-lite"/>
    </source>
</evidence>
<feature type="region of interest" description="Disordered" evidence="1">
    <location>
        <begin position="1"/>
        <end position="41"/>
    </location>
</feature>
<proteinExistence type="predicted"/>
<dbReference type="Proteomes" id="UP001320245">
    <property type="component" value="Unassembled WGS sequence"/>
</dbReference>
<comment type="caution">
    <text evidence="2">The sequence shown here is derived from an EMBL/GenBank/DDBJ whole genome shotgun (WGS) entry which is preliminary data.</text>
</comment>
<dbReference type="InterPro" id="IPR011009">
    <property type="entry name" value="Kinase-like_dom_sf"/>
</dbReference>
<sequence>MDPEPPDPDRDSDGATPSSLPSLQEGDSNPDEPSRPVDDPTQHDYAYLVWAPRNHKPSIKPILRFLVESLNGDGTSTDTIKYLTLDQAGRGIRYRPRWFARRRFDESEPFFFPKGNWNVGRVRFFAEEDDDGPYYRAQVYDAARLPQPQLDLKAICSFRPKFEYVDLTFTEIELRERKPPGYSDRMRVVTHAAYGNDEAPMVMKIWPSPMWNQMGIEREMLAYKACGHLGMTPKFVGHVTEEGRVVGMLLEYIAGAHKPRDDKEKELCRQRLSLFHRMTGWHRSVAANHKDNFLIKDGTVYIIDFARAYTPEEVAARGSDWANIKV</sequence>
<dbReference type="SUPFAM" id="SSF56112">
    <property type="entry name" value="Protein kinase-like (PK-like)"/>
    <property type="match status" value="1"/>
</dbReference>
<protein>
    <recommendedName>
        <fullName evidence="4">Protein kinase domain-containing protein</fullName>
    </recommendedName>
</protein>
<feature type="compositionally biased region" description="Polar residues" evidence="1">
    <location>
        <begin position="15"/>
        <end position="27"/>
    </location>
</feature>
<keyword evidence="3" id="KW-1185">Reference proteome</keyword>
<reference evidence="2 3" key="1">
    <citation type="journal article" date="2023" name="PLoS ONE">
        <title>Cytospora paraplurivora sp. nov. isolated from orchards with fruit tree decline syndrome in Ontario, Canada.</title>
        <authorList>
            <person name="Ilyukhin E."/>
            <person name="Nguyen H.D.T."/>
            <person name="Castle A.J."/>
            <person name="Ellouze W."/>
        </authorList>
    </citation>
    <scope>NUCLEOTIDE SEQUENCE [LARGE SCALE GENOMIC DNA]</scope>
    <source>
        <strain evidence="2 3">FDS-564</strain>
    </source>
</reference>
<gene>
    <name evidence="2" type="ORF">SLS53_004740</name>
</gene>
<dbReference type="AlphaFoldDB" id="A0AAN9UAF7"/>
<accession>A0AAN9UAF7</accession>
<evidence type="ECO:0008006" key="4">
    <source>
        <dbReference type="Google" id="ProtNLM"/>
    </source>
</evidence>